<organism evidence="4 5">
    <name type="scientific">Trypanosoma theileri</name>
    <dbReference type="NCBI Taxonomy" id="67003"/>
    <lineage>
        <taxon>Eukaryota</taxon>
        <taxon>Discoba</taxon>
        <taxon>Euglenozoa</taxon>
        <taxon>Kinetoplastea</taxon>
        <taxon>Metakinetoplastina</taxon>
        <taxon>Trypanosomatida</taxon>
        <taxon>Trypanosomatidae</taxon>
        <taxon>Trypanosoma</taxon>
    </lineage>
</organism>
<keyword evidence="3" id="KW-1133">Transmembrane helix</keyword>
<dbReference type="RefSeq" id="XP_028878974.1">
    <property type="nucleotide sequence ID" value="XM_029029790.1"/>
</dbReference>
<reference evidence="4 5" key="1">
    <citation type="submission" date="2017-03" db="EMBL/GenBank/DDBJ databases">
        <title>An alternative strategy for trypanosome survival in the mammalian bloodstream revealed through genome and transcriptome analysis of the ubiquitous bovine parasite Trypanosoma (Megatrypanum) theileri.</title>
        <authorList>
            <person name="Kelly S."/>
            <person name="Ivens A."/>
            <person name="Mott A."/>
            <person name="O'Neill E."/>
            <person name="Emms D."/>
            <person name="Macleod O."/>
            <person name="Voorheis P."/>
            <person name="Matthews J."/>
            <person name="Matthews K."/>
            <person name="Carrington M."/>
        </authorList>
    </citation>
    <scope>NUCLEOTIDE SEQUENCE [LARGE SCALE GENOMIC DNA]</scope>
    <source>
        <strain evidence="4">Edinburgh</strain>
    </source>
</reference>
<feature type="coiled-coil region" evidence="1">
    <location>
        <begin position="215"/>
        <end position="242"/>
    </location>
</feature>
<dbReference type="VEuPathDB" id="TriTrypDB:TM35_000401750"/>
<protein>
    <recommendedName>
        <fullName evidence="6">Protein p166</fullName>
    </recommendedName>
</protein>
<feature type="compositionally biased region" description="Basic and acidic residues" evidence="2">
    <location>
        <begin position="970"/>
        <end position="984"/>
    </location>
</feature>
<gene>
    <name evidence="4" type="ORF">TM35_000401750</name>
</gene>
<keyword evidence="5" id="KW-1185">Reference proteome</keyword>
<feature type="region of interest" description="Disordered" evidence="2">
    <location>
        <begin position="1437"/>
        <end position="1465"/>
    </location>
</feature>
<evidence type="ECO:0000256" key="1">
    <source>
        <dbReference type="SAM" id="Coils"/>
    </source>
</evidence>
<feature type="region of interest" description="Disordered" evidence="2">
    <location>
        <begin position="957"/>
        <end position="984"/>
    </location>
</feature>
<feature type="transmembrane region" description="Helical" evidence="3">
    <location>
        <begin position="1397"/>
        <end position="1427"/>
    </location>
</feature>
<sequence length="1465" mass="164175">MKRAQQFPGRTLRSHVSLRWVSSSPFPLPTEATTVRTKGYGPTKDLLKGLDTSKGLVVETVMHPADAEMQRRVLSLSSADVSVYTPLDVETGVEESSVATARREDIVAIAPDQLASVATVIVDQVKEQLELNNYVAEASHDGRSGSIVNAIATCLREEIDRVVLQTHTQEASFSRMLQDSSDLICARIASVIHEERPKSHAKDAKKDNQNFSILLQEVNLSMKKLEQSLKEAFESSITAKQEKDPIPEDLRVQIVTAIEQATRIQQENISFSLEEILEKKLTPQGPLPPNPPTLEEIENVVKTGMTRAMEDTQSEVRELIQSLREKMSSESTVSTSKDEARLEGLLASYGERLEEMRETSSGFSDLKELLMEVHSHQQTNMTAIHDIETQVKKLKKELINALHELAEGSSKSAKEDDRDDRFGEYCDKLDALADRVTSRVEEQLKQQHEDMKDLPTRLLELEKVIRERRQPVVEHVPSPQEFDDERMITLAQSISDSILATLAQREELSRKTVQLNSSTPAPTPTPTPAPVITPPVPQFTKDELAEAVSTVLRPKLEELAATIESKHKKDTTPLELDEFPTLVSDQQLVTVAQTISDSLRDMVEDVVAKATTTITTTITATATTTAATTNDTKITDLTHMEEYKESMLERLNDLKQSILATVQEEMGRTHEIDLTPFQNYLDEVIQGMKEEWNKKQELTENKIKSVVESLVMRLQEQHEQQHNQQREQREEQHQEQKHLLEKELQGLHKSNEELRSNSLTMEELTSITNRLLAEVKGVVSGETASVSSSLNTVCDKLREVTQQSSTDLSKKLSSIEASLDKSRVVDQENDLRVKKTLEEVTASLESVKEGNNWAEQKLSSLHSAVADMVHQSVTAASEMKAQLTASEERVGELNSQLSTELSQRFNQLQTEVLDGRQRIDELISSSADHKGMISAVEAMRVKLDTVGQILEDMAASKTLSPPVTQQEEQQEQKEKQQKQQQEQKEHVMNAILIEPQLESLSAATKEILSELQKLRHAQETLSSSESSPKLQQEQQEQPLPYVGVTKETLEAMEGRLSGRLDAVQSTLDSLKEIEASAALPLDETPEQVSETKDVKDRLAEIDALIKLAGASRGVHAKQIREKLVAIRSFIATAKFEEVEKRDMEEFIKVLESNRLKLKEDMVGIESELVEKVNERIQQIQDSLLLSLKQTVASSTESHVQQLQSDFDTKSNELKSHQEQLVMKLLDRINELEKSQGVSNAEMTEEMRQRQKEWRDALHHVLQQDVPTALRGTVTEVIADQLHTVQKQLSEQNTREEKSNATLLSSIQQVSQDLSQLNGFGGEVRAAVSGGSAQVIEELRRTHEGLAERIERHVKEVVHQRGTVETQPSVSHVAVAETTVEHTPHTSAAVMYSARLPMWWLVALSFVLITTIMAALYFLSAVFLVMFVPVPPPEELLLSSSTSPTPQNNTPAKRLTRSRVVDEVIQ</sequence>
<evidence type="ECO:0008006" key="6">
    <source>
        <dbReference type="Google" id="ProtNLM"/>
    </source>
</evidence>
<evidence type="ECO:0000256" key="3">
    <source>
        <dbReference type="SAM" id="Phobius"/>
    </source>
</evidence>
<feature type="compositionally biased region" description="Low complexity" evidence="2">
    <location>
        <begin position="1021"/>
        <end position="1040"/>
    </location>
</feature>
<feature type="region of interest" description="Disordered" evidence="2">
    <location>
        <begin position="1018"/>
        <end position="1041"/>
    </location>
</feature>
<accession>A0A1X0NK67</accession>
<evidence type="ECO:0000256" key="2">
    <source>
        <dbReference type="SAM" id="MobiDB-lite"/>
    </source>
</evidence>
<keyword evidence="3" id="KW-0472">Membrane</keyword>
<name>A0A1X0NK67_9TRYP</name>
<feature type="coiled-coil region" evidence="1">
    <location>
        <begin position="1199"/>
        <end position="1234"/>
    </location>
</feature>
<keyword evidence="1" id="KW-0175">Coiled coil</keyword>
<keyword evidence="3" id="KW-0812">Transmembrane</keyword>
<dbReference type="Proteomes" id="UP000192257">
    <property type="component" value="Unassembled WGS sequence"/>
</dbReference>
<feature type="region of interest" description="Disordered" evidence="2">
    <location>
        <begin position="716"/>
        <end position="735"/>
    </location>
</feature>
<evidence type="ECO:0000313" key="5">
    <source>
        <dbReference type="Proteomes" id="UP000192257"/>
    </source>
</evidence>
<dbReference type="EMBL" id="NBCO01000040">
    <property type="protein sequence ID" value="ORC84908.1"/>
    <property type="molecule type" value="Genomic_DNA"/>
</dbReference>
<comment type="caution">
    <text evidence="4">The sequence shown here is derived from an EMBL/GenBank/DDBJ whole genome shotgun (WGS) entry which is preliminary data.</text>
</comment>
<dbReference type="OrthoDB" id="247781at2759"/>
<evidence type="ECO:0000313" key="4">
    <source>
        <dbReference type="EMBL" id="ORC84908.1"/>
    </source>
</evidence>
<dbReference type="GeneID" id="39989570"/>
<proteinExistence type="predicted"/>